<accession>F8MPW2</accession>
<dbReference type="RefSeq" id="XP_009851995.1">
    <property type="nucleotide sequence ID" value="XM_009853693.1"/>
</dbReference>
<dbReference type="EMBL" id="GL891305">
    <property type="protein sequence ID" value="EGO56392.1"/>
    <property type="molecule type" value="Genomic_DNA"/>
</dbReference>
<dbReference type="HOGENOM" id="CLU_2159085_0_0_1"/>
<dbReference type="AlphaFoldDB" id="F8MPW2"/>
<sequence>MYGIDAWDFEWSLFFSFNRLTQEYSNSSKPKSPKRGEPMSSTILPLVNEYGLTSCYAFAGLNVPTLHQWQPNPDGILYPKSQRLVVGQHLGTEPSRSLPPKMENTISIRHI</sequence>
<dbReference type="KEGG" id="nte:NEUTE1DRAFT101672"/>
<protein>
    <submittedName>
        <fullName evidence="1">Uncharacterized protein</fullName>
    </submittedName>
</protein>
<reference evidence="2" key="1">
    <citation type="journal article" date="2011" name="Genetics">
        <title>Massive changes in genome architecture accompany the transition to self-fertility in the filamentous fungus Neurospora tetrasperma.</title>
        <authorList>
            <person name="Ellison C.E."/>
            <person name="Stajich J.E."/>
            <person name="Jacobson D.J."/>
            <person name="Natvig D.O."/>
            <person name="Lapidus A."/>
            <person name="Foster B."/>
            <person name="Aerts A."/>
            <person name="Riley R."/>
            <person name="Lindquist E.A."/>
            <person name="Grigoriev I.V."/>
            <person name="Taylor J.W."/>
        </authorList>
    </citation>
    <scope>NUCLEOTIDE SEQUENCE [LARGE SCALE GENOMIC DNA]</scope>
    <source>
        <strain evidence="2">FGSC 2508 / P0657</strain>
    </source>
</reference>
<evidence type="ECO:0000313" key="2">
    <source>
        <dbReference type="Proteomes" id="UP000008065"/>
    </source>
</evidence>
<evidence type="ECO:0000313" key="1">
    <source>
        <dbReference type="EMBL" id="EGO56392.1"/>
    </source>
</evidence>
<dbReference type="GeneID" id="20821797"/>
<organism evidence="1 2">
    <name type="scientific">Neurospora tetrasperma (strain FGSC 2508 / ATCC MYA-4615 / P0657)</name>
    <dbReference type="NCBI Taxonomy" id="510951"/>
    <lineage>
        <taxon>Eukaryota</taxon>
        <taxon>Fungi</taxon>
        <taxon>Dikarya</taxon>
        <taxon>Ascomycota</taxon>
        <taxon>Pezizomycotina</taxon>
        <taxon>Sordariomycetes</taxon>
        <taxon>Sordariomycetidae</taxon>
        <taxon>Sordariales</taxon>
        <taxon>Sordariaceae</taxon>
        <taxon>Neurospora</taxon>
    </lineage>
</organism>
<name>F8MPW2_NEUT8</name>
<dbReference type="Proteomes" id="UP000008065">
    <property type="component" value="Unassembled WGS sequence"/>
</dbReference>
<gene>
    <name evidence="1" type="ORF">NEUTE1DRAFT_101672</name>
</gene>
<dbReference type="VEuPathDB" id="FungiDB:NEUTE1DRAFT_101672"/>
<proteinExistence type="predicted"/>
<keyword evidence="2" id="KW-1185">Reference proteome</keyword>